<evidence type="ECO:0000256" key="2">
    <source>
        <dbReference type="ARBA" id="ARBA00022692"/>
    </source>
</evidence>
<evidence type="ECO:0000256" key="5">
    <source>
        <dbReference type="SAM" id="Phobius"/>
    </source>
</evidence>
<evidence type="ECO:0000313" key="7">
    <source>
        <dbReference type="EMBL" id="MBB3132303.1"/>
    </source>
</evidence>
<gene>
    <name evidence="7" type="ORF">FHS19_007032</name>
</gene>
<keyword evidence="4 5" id="KW-0472">Membrane</keyword>
<feature type="transmembrane region" description="Helical" evidence="5">
    <location>
        <begin position="12"/>
        <end position="32"/>
    </location>
</feature>
<dbReference type="PANTHER" id="PTHR43394:SF1">
    <property type="entry name" value="ATP-BINDING CASSETTE SUB-FAMILY B MEMBER 10, MITOCHONDRIAL"/>
    <property type="match status" value="1"/>
</dbReference>
<dbReference type="Gene3D" id="1.20.1560.10">
    <property type="entry name" value="ABC transporter type 1, transmembrane domain"/>
    <property type="match status" value="1"/>
</dbReference>
<feature type="non-terminal residue" evidence="7">
    <location>
        <position position="385"/>
    </location>
</feature>
<proteinExistence type="predicted"/>
<feature type="transmembrane region" description="Helical" evidence="5">
    <location>
        <begin position="52"/>
        <end position="77"/>
    </location>
</feature>
<dbReference type="InterPro" id="IPR011527">
    <property type="entry name" value="ABC1_TM_dom"/>
</dbReference>
<feature type="transmembrane region" description="Helical" evidence="5">
    <location>
        <begin position="242"/>
        <end position="261"/>
    </location>
</feature>
<evidence type="ECO:0000256" key="4">
    <source>
        <dbReference type="ARBA" id="ARBA00023136"/>
    </source>
</evidence>
<evidence type="ECO:0000259" key="6">
    <source>
        <dbReference type="PROSITE" id="PS50929"/>
    </source>
</evidence>
<dbReference type="CDD" id="cd07346">
    <property type="entry name" value="ABC_6TM_exporters"/>
    <property type="match status" value="1"/>
</dbReference>
<dbReference type="InterPro" id="IPR003439">
    <property type="entry name" value="ABC_transporter-like_ATP-bd"/>
</dbReference>
<evidence type="ECO:0000256" key="1">
    <source>
        <dbReference type="ARBA" id="ARBA00004651"/>
    </source>
</evidence>
<dbReference type="Gene3D" id="3.40.50.300">
    <property type="entry name" value="P-loop containing nucleotide triphosphate hydrolases"/>
    <property type="match status" value="1"/>
</dbReference>
<dbReference type="InterPro" id="IPR036640">
    <property type="entry name" value="ABC1_TM_sf"/>
</dbReference>
<feature type="domain" description="ABC transmembrane type-1" evidence="6">
    <location>
        <begin position="17"/>
        <end position="299"/>
    </location>
</feature>
<dbReference type="GO" id="GO:0005886">
    <property type="term" value="C:plasma membrane"/>
    <property type="evidence" value="ECO:0007669"/>
    <property type="project" value="UniProtKB-SubCell"/>
</dbReference>
<dbReference type="GO" id="GO:0016887">
    <property type="term" value="F:ATP hydrolysis activity"/>
    <property type="evidence" value="ECO:0007669"/>
    <property type="project" value="InterPro"/>
</dbReference>
<sequence length="385" mass="43189">MKNLLVHYVRPLWITILIGLILSIIGTLLSVAQPLVIRNLINSLSKEYSSSLLLNVVLLISIPILATVISYVQTFFLSGVGQKITQKLRGDLFNRMSGLHTEYLDKTPPGKMYQFIQDSIIVGEGYIDRELVPAILSFFTLLFIFTSMFWMDISLSLVIMACGLITVLLTALTGARVKSVEKKYVDIRSESAGYLQESLENIRTIRLFGGSDKELKVWKDWLALDRLYWMKRRLIGDFNEKGILILFQSLCLSIVIIYGYIKIRHGVLNIGSIVAFLAYVPMVFQSVSSLQRVQLGTKRVKVVLDQIYSIFNTPAENSGTLKVSLEQKEMGIRFDHVDFNYPNRSEGLTNVNFSLTPGSTTLIVGPSGVGKSTIIDLITGLYDPL</sequence>
<dbReference type="EMBL" id="JACHXJ010000016">
    <property type="protein sequence ID" value="MBB3132303.1"/>
    <property type="molecule type" value="Genomic_DNA"/>
</dbReference>
<protein>
    <submittedName>
        <fullName evidence="7">ABC-type multidrug transport system fused ATPase/permease subunit</fullName>
    </submittedName>
</protein>
<feature type="transmembrane region" description="Helical" evidence="5">
    <location>
        <begin position="131"/>
        <end position="151"/>
    </location>
</feature>
<dbReference type="Proteomes" id="UP000517523">
    <property type="component" value="Unassembled WGS sequence"/>
</dbReference>
<dbReference type="GO" id="GO:0005524">
    <property type="term" value="F:ATP binding"/>
    <property type="evidence" value="ECO:0007669"/>
    <property type="project" value="InterPro"/>
</dbReference>
<evidence type="ECO:0000256" key="3">
    <source>
        <dbReference type="ARBA" id="ARBA00022989"/>
    </source>
</evidence>
<dbReference type="RefSeq" id="WP_183588005.1">
    <property type="nucleotide sequence ID" value="NZ_JACHXJ010000016.1"/>
</dbReference>
<dbReference type="SUPFAM" id="SSF90123">
    <property type="entry name" value="ABC transporter transmembrane region"/>
    <property type="match status" value="1"/>
</dbReference>
<dbReference type="SUPFAM" id="SSF52540">
    <property type="entry name" value="P-loop containing nucleoside triphosphate hydrolases"/>
    <property type="match status" value="1"/>
</dbReference>
<dbReference type="InterPro" id="IPR039421">
    <property type="entry name" value="Type_1_exporter"/>
</dbReference>
<keyword evidence="2 5" id="KW-0812">Transmembrane</keyword>
<dbReference type="GO" id="GO:0015421">
    <property type="term" value="F:ABC-type oligopeptide transporter activity"/>
    <property type="evidence" value="ECO:0007669"/>
    <property type="project" value="TreeGrafter"/>
</dbReference>
<evidence type="ECO:0000313" key="8">
    <source>
        <dbReference type="Proteomes" id="UP000517523"/>
    </source>
</evidence>
<dbReference type="PROSITE" id="PS50929">
    <property type="entry name" value="ABC_TM1F"/>
    <property type="match status" value="1"/>
</dbReference>
<dbReference type="InterPro" id="IPR027417">
    <property type="entry name" value="P-loop_NTPase"/>
</dbReference>
<name>A0A839U0N8_9BACL</name>
<dbReference type="Pfam" id="PF00664">
    <property type="entry name" value="ABC_membrane"/>
    <property type="match status" value="1"/>
</dbReference>
<keyword evidence="3 5" id="KW-1133">Transmembrane helix</keyword>
<dbReference type="Pfam" id="PF00005">
    <property type="entry name" value="ABC_tran"/>
    <property type="match status" value="1"/>
</dbReference>
<organism evidence="7 8">
    <name type="scientific">Paenibacillus rhizosphaerae</name>
    <dbReference type="NCBI Taxonomy" id="297318"/>
    <lineage>
        <taxon>Bacteria</taxon>
        <taxon>Bacillati</taxon>
        <taxon>Bacillota</taxon>
        <taxon>Bacilli</taxon>
        <taxon>Bacillales</taxon>
        <taxon>Paenibacillaceae</taxon>
        <taxon>Paenibacillus</taxon>
    </lineage>
</organism>
<feature type="transmembrane region" description="Helical" evidence="5">
    <location>
        <begin position="267"/>
        <end position="284"/>
    </location>
</feature>
<comment type="caution">
    <text evidence="7">The sequence shown here is derived from an EMBL/GenBank/DDBJ whole genome shotgun (WGS) entry which is preliminary data.</text>
</comment>
<dbReference type="AlphaFoldDB" id="A0A839U0N8"/>
<reference evidence="7 8" key="1">
    <citation type="submission" date="2020-08" db="EMBL/GenBank/DDBJ databases">
        <title>Genomic Encyclopedia of Type Strains, Phase III (KMG-III): the genomes of soil and plant-associated and newly described type strains.</title>
        <authorList>
            <person name="Whitman W."/>
        </authorList>
    </citation>
    <scope>NUCLEOTIDE SEQUENCE [LARGE SCALE GENOMIC DNA]</scope>
    <source>
        <strain evidence="7 8">CECT 5831</strain>
    </source>
</reference>
<feature type="transmembrane region" description="Helical" evidence="5">
    <location>
        <begin position="157"/>
        <end position="175"/>
    </location>
</feature>
<comment type="subcellular location">
    <subcellularLocation>
        <location evidence="1">Cell membrane</location>
        <topology evidence="1">Multi-pass membrane protein</topology>
    </subcellularLocation>
</comment>
<dbReference type="PANTHER" id="PTHR43394">
    <property type="entry name" value="ATP-DEPENDENT PERMEASE MDL1, MITOCHONDRIAL"/>
    <property type="match status" value="1"/>
</dbReference>
<accession>A0A839U0N8</accession>